<dbReference type="AlphaFoldDB" id="F1T5D2"/>
<dbReference type="EMBL" id="ACGK02000001">
    <property type="protein sequence ID" value="EGF23863.1"/>
    <property type="molecule type" value="Genomic_DNA"/>
</dbReference>
<accession>F1T5D2</accession>
<comment type="caution">
    <text evidence="1">The sequence shown here is derived from an EMBL/GenBank/DDBJ whole genome shotgun (WGS) entry which is preliminary data.</text>
</comment>
<evidence type="ECO:0000313" key="1">
    <source>
        <dbReference type="EMBL" id="EGF23863.1"/>
    </source>
</evidence>
<organism evidence="1 2">
    <name type="scientific">Fannyhessea vaginae DSM 15829</name>
    <dbReference type="NCBI Taxonomy" id="525256"/>
    <lineage>
        <taxon>Bacteria</taxon>
        <taxon>Bacillati</taxon>
        <taxon>Actinomycetota</taxon>
        <taxon>Coriobacteriia</taxon>
        <taxon>Coriobacteriales</taxon>
        <taxon>Atopobiaceae</taxon>
        <taxon>Fannyhessea</taxon>
    </lineage>
</organism>
<name>F1T5D2_9ACTN</name>
<proteinExistence type="predicted"/>
<gene>
    <name evidence="1" type="ORF">HMPREF0091_10810</name>
</gene>
<reference evidence="1 2" key="1">
    <citation type="submission" date="2011-02" db="EMBL/GenBank/DDBJ databases">
        <authorList>
            <person name="Muzny D."/>
            <person name="Qin X."/>
            <person name="Buhay C."/>
            <person name="Dugan-Rocha S."/>
            <person name="Ding Y."/>
            <person name="Chen G."/>
            <person name="Hawes A."/>
            <person name="Holder M."/>
            <person name="Jhangiani S."/>
            <person name="Johnson A."/>
            <person name="Khan Z."/>
            <person name="Li Z."/>
            <person name="Liu W."/>
            <person name="Liu X."/>
            <person name="Perez L."/>
            <person name="Shen H."/>
            <person name="Wang Q."/>
            <person name="Watt J."/>
            <person name="Xi L."/>
            <person name="Xin Y."/>
            <person name="Zhou J."/>
            <person name="Deng J."/>
            <person name="Jiang H."/>
            <person name="Liu Y."/>
            <person name="Qu J."/>
            <person name="Song X.-Z."/>
            <person name="Zhang L."/>
            <person name="Villasana D."/>
            <person name="Johnson A."/>
            <person name="Liu J."/>
            <person name="Liyanage D."/>
            <person name="Lorensuhewa L."/>
            <person name="Robinson T."/>
            <person name="Song A."/>
            <person name="Song B.-B."/>
            <person name="Dinh H."/>
            <person name="Thornton R."/>
            <person name="Coyle M."/>
            <person name="Francisco L."/>
            <person name="Jackson L."/>
            <person name="Javaid M."/>
            <person name="Korchina V."/>
            <person name="Kovar C."/>
            <person name="Mata R."/>
            <person name="Mathew T."/>
            <person name="Ngo R."/>
            <person name="Nguyen L."/>
            <person name="Nguyen N."/>
            <person name="Okwuonu G."/>
            <person name="Ongeri F."/>
            <person name="Pham C."/>
            <person name="Simmons D."/>
            <person name="Wilczek-Boney K."/>
            <person name="Hale W."/>
            <person name="Jakkamsetti A."/>
            <person name="Pham P."/>
            <person name="Ruth R."/>
            <person name="San Lucas F."/>
            <person name="Warren J."/>
            <person name="Zhang J."/>
            <person name="Zhao Z."/>
            <person name="Zhou C."/>
            <person name="Zhu D."/>
            <person name="Lee S."/>
            <person name="Bess C."/>
            <person name="Blankenburg K."/>
            <person name="Forbes L."/>
            <person name="Fu Q."/>
            <person name="Gubbala S."/>
            <person name="Hirani K."/>
            <person name="Jayaseelan J.C."/>
            <person name="Lara F."/>
            <person name="Munidasa M."/>
            <person name="Palculict T."/>
            <person name="Patil S."/>
            <person name="Pu L.-L."/>
            <person name="Saada N."/>
            <person name="Tang L."/>
            <person name="Weissenberger G."/>
            <person name="Zhu Y."/>
            <person name="Hemphill L."/>
            <person name="Shang Y."/>
            <person name="Youmans B."/>
            <person name="Ayvaz T."/>
            <person name="Ross M."/>
            <person name="Santibanez J."/>
            <person name="Aqrawi P."/>
            <person name="Gross S."/>
            <person name="Joshi V."/>
            <person name="Fowler G."/>
            <person name="Nazareth L."/>
            <person name="Reid J."/>
            <person name="Worley K."/>
            <person name="Petrosino J."/>
            <person name="Highlander S."/>
            <person name="Gibbs R."/>
        </authorList>
    </citation>
    <scope>NUCLEOTIDE SEQUENCE [LARGE SCALE GENOMIC DNA]</scope>
    <source>
        <strain evidence="1 2">DSM 15829</strain>
    </source>
</reference>
<evidence type="ECO:0000313" key="2">
    <source>
        <dbReference type="Proteomes" id="UP000005947"/>
    </source>
</evidence>
<protein>
    <submittedName>
        <fullName evidence="1">Uncharacterized protein</fullName>
    </submittedName>
</protein>
<dbReference type="Proteomes" id="UP000005947">
    <property type="component" value="Unassembled WGS sequence"/>
</dbReference>
<sequence length="41" mass="4753">MPCEKRIKLHSNIPYKLALTHAYTSINLPNFQRIYGHIAAQ</sequence>
<keyword evidence="2" id="KW-1185">Reference proteome</keyword>